<evidence type="ECO:0000256" key="1">
    <source>
        <dbReference type="SAM" id="MobiDB-lite"/>
    </source>
</evidence>
<evidence type="ECO:0008006" key="4">
    <source>
        <dbReference type="Google" id="ProtNLM"/>
    </source>
</evidence>
<comment type="caution">
    <text evidence="2">The sequence shown here is derived from an EMBL/GenBank/DDBJ whole genome shotgun (WGS) entry which is preliminary data.</text>
</comment>
<dbReference type="AlphaFoldDB" id="A0AAN6N2G5"/>
<dbReference type="InterPro" id="IPR029058">
    <property type="entry name" value="AB_hydrolase_fold"/>
</dbReference>
<name>A0AAN6N2G5_9PEZI</name>
<dbReference type="Proteomes" id="UP001303473">
    <property type="component" value="Unassembled WGS sequence"/>
</dbReference>
<dbReference type="SUPFAM" id="SSF53474">
    <property type="entry name" value="alpha/beta-Hydrolases"/>
    <property type="match status" value="1"/>
</dbReference>
<dbReference type="Gene3D" id="3.40.50.1820">
    <property type="entry name" value="alpha/beta hydrolase"/>
    <property type="match status" value="1"/>
</dbReference>
<evidence type="ECO:0000313" key="2">
    <source>
        <dbReference type="EMBL" id="KAK3937560.1"/>
    </source>
</evidence>
<dbReference type="PANTHER" id="PTHR10039">
    <property type="entry name" value="AMELOGENIN"/>
    <property type="match status" value="1"/>
</dbReference>
<sequence length="802" mass="88744">MASDAFGLNTLTTLRPNVVPRDVVVIHGLYGSHHSNWTDVNRKYVTFRLSLYTYNVFGSNGGVLTRSGARDEATKLLDSLVKLRGNDSETANIVFIAHDIGGSLVKEVGSPTRPDVRSPKVALLTPLCKAVVLSQQRKYQDIYRSISLLAFFGCPHRGLKPDLQSGCTEILMSHERTTFAEAWELAGPLVEWALEASDSFAETRLSTMVEMINVASSHSDSKQMVKYGKHSSIVLTGSRANPPAYLQVFGQFEASLLIGSQMQQNVVFLSKLAHKDLLGGRNPDLRGEILMRDNPFANGKISPHVHSFLSQTAPQYTFETHFSTNNRPELATVRAGFEDLMSSAGPGLHLVHVSGAPGYSAAEVAEHLFKWTDARGNAFGGSTAFFFDPTDCRYDSAEAMLCTLLTQYCSNKPFWQHVEQIVKPLDISRDWQVEDLYAAAADFVLQFLAAGREESVKEEVTHTVILGNLDGRIRNGSWLVRKLQETIAGCDLRFKIIVTSSDPASLAAEWASTSTYGPLQGSQSVPFASSVSGEESIISDNPERKAIGQENGGAEGEQGSGDQDESALSMLKGVLAIVQKQPQLYSCIAALRQLAQSCGSDTKLWRMISDWLKDGQLPQEDQLHGFISQLIPATPSKVFKSILTSVPPQARSWTASLLERVVFAFRPLTLSELLDLERLGWPKESPDGLPRSCTMEELRDRLRGGLLIIRRQEVHLAHPDLRDYLLLASKDNALGGWLPLDSEGSMHGRIAVSCLQYLTCPEKRQLMRHRASESGSWHTPFERRDDFLSYAVKYWLRHAKCD</sequence>
<organism evidence="2 3">
    <name type="scientific">Diplogelasinospora grovesii</name>
    <dbReference type="NCBI Taxonomy" id="303347"/>
    <lineage>
        <taxon>Eukaryota</taxon>
        <taxon>Fungi</taxon>
        <taxon>Dikarya</taxon>
        <taxon>Ascomycota</taxon>
        <taxon>Pezizomycotina</taxon>
        <taxon>Sordariomycetes</taxon>
        <taxon>Sordariomycetidae</taxon>
        <taxon>Sordariales</taxon>
        <taxon>Diplogelasinosporaceae</taxon>
        <taxon>Diplogelasinospora</taxon>
    </lineage>
</organism>
<protein>
    <recommendedName>
        <fullName evidence="4">DUF676 domain-containing protein</fullName>
    </recommendedName>
</protein>
<feature type="region of interest" description="Disordered" evidence="1">
    <location>
        <begin position="532"/>
        <end position="564"/>
    </location>
</feature>
<gene>
    <name evidence="2" type="ORF">QBC46DRAFT_356574</name>
</gene>
<keyword evidence="3" id="KW-1185">Reference proteome</keyword>
<proteinExistence type="predicted"/>
<dbReference type="EMBL" id="MU853851">
    <property type="protein sequence ID" value="KAK3937560.1"/>
    <property type="molecule type" value="Genomic_DNA"/>
</dbReference>
<feature type="compositionally biased region" description="Gly residues" evidence="1">
    <location>
        <begin position="550"/>
        <end position="559"/>
    </location>
</feature>
<dbReference type="PANTHER" id="PTHR10039:SF14">
    <property type="entry name" value="NACHT DOMAIN-CONTAINING PROTEIN"/>
    <property type="match status" value="1"/>
</dbReference>
<reference evidence="3" key="1">
    <citation type="journal article" date="2023" name="Mol. Phylogenet. Evol.">
        <title>Genome-scale phylogeny and comparative genomics of the fungal order Sordariales.</title>
        <authorList>
            <person name="Hensen N."/>
            <person name="Bonometti L."/>
            <person name="Westerberg I."/>
            <person name="Brannstrom I.O."/>
            <person name="Guillou S."/>
            <person name="Cros-Aarteil S."/>
            <person name="Calhoun S."/>
            <person name="Haridas S."/>
            <person name="Kuo A."/>
            <person name="Mondo S."/>
            <person name="Pangilinan J."/>
            <person name="Riley R."/>
            <person name="LaButti K."/>
            <person name="Andreopoulos B."/>
            <person name="Lipzen A."/>
            <person name="Chen C."/>
            <person name="Yan M."/>
            <person name="Daum C."/>
            <person name="Ng V."/>
            <person name="Clum A."/>
            <person name="Steindorff A."/>
            <person name="Ohm R.A."/>
            <person name="Martin F."/>
            <person name="Silar P."/>
            <person name="Natvig D.O."/>
            <person name="Lalanne C."/>
            <person name="Gautier V."/>
            <person name="Ament-Velasquez S.L."/>
            <person name="Kruys A."/>
            <person name="Hutchinson M.I."/>
            <person name="Powell A.J."/>
            <person name="Barry K."/>
            <person name="Miller A.N."/>
            <person name="Grigoriev I.V."/>
            <person name="Debuchy R."/>
            <person name="Gladieux P."/>
            <person name="Hiltunen Thoren M."/>
            <person name="Johannesson H."/>
        </authorList>
    </citation>
    <scope>NUCLEOTIDE SEQUENCE [LARGE SCALE GENOMIC DNA]</scope>
    <source>
        <strain evidence="3">CBS 340.73</strain>
    </source>
</reference>
<accession>A0AAN6N2G5</accession>
<evidence type="ECO:0000313" key="3">
    <source>
        <dbReference type="Proteomes" id="UP001303473"/>
    </source>
</evidence>